<gene>
    <name evidence="2" type="ORF">PHMEG_00030874</name>
</gene>
<evidence type="ECO:0000313" key="2">
    <source>
        <dbReference type="EMBL" id="OWY98376.1"/>
    </source>
</evidence>
<name>A0A225V0N6_9STRA</name>
<dbReference type="OrthoDB" id="128887at2759"/>
<proteinExistence type="predicted"/>
<protein>
    <submittedName>
        <fullName evidence="2">Uncharacterized protein</fullName>
    </submittedName>
</protein>
<dbReference type="PANTHER" id="PTHR37069">
    <property type="entry name" value="DDE_TNP_1_7 DOMAIN-CONTAINING PROTEIN"/>
    <property type="match status" value="1"/>
</dbReference>
<dbReference type="AlphaFoldDB" id="A0A225V0N6"/>
<organism evidence="2 3">
    <name type="scientific">Phytophthora megakarya</name>
    <dbReference type="NCBI Taxonomy" id="4795"/>
    <lineage>
        <taxon>Eukaryota</taxon>
        <taxon>Sar</taxon>
        <taxon>Stramenopiles</taxon>
        <taxon>Oomycota</taxon>
        <taxon>Peronosporomycetes</taxon>
        <taxon>Peronosporales</taxon>
        <taxon>Peronosporaceae</taxon>
        <taxon>Phytophthora</taxon>
    </lineage>
</organism>
<accession>A0A225V0N6</accession>
<sequence length="206" mass="22516">MARTRRIPTTRQSVISDAVRNVDFKHLWRQLRAAGWTSKRPSGLSNEWSYSSPNGESFVGEDAVVRFALESGLSVNSSEAHQTEDSDEDAETDTMTAEEEGAEARSGDRDDANNVLLVNADDVNVVQNDNHSNGYESVDSSGSDTSDNSGDEIIVRREYPSDADEQDDVVAGMDETFIQSLGGSLALDVNALRQFSWSPPSSEFES</sequence>
<dbReference type="Proteomes" id="UP000198211">
    <property type="component" value="Unassembled WGS sequence"/>
</dbReference>
<dbReference type="EMBL" id="NBNE01009470">
    <property type="protein sequence ID" value="OWY98376.1"/>
    <property type="molecule type" value="Genomic_DNA"/>
</dbReference>
<keyword evidence="3" id="KW-1185">Reference proteome</keyword>
<comment type="caution">
    <text evidence="2">The sequence shown here is derived from an EMBL/GenBank/DDBJ whole genome shotgun (WGS) entry which is preliminary data.</text>
</comment>
<feature type="compositionally biased region" description="Acidic residues" evidence="1">
    <location>
        <begin position="85"/>
        <end position="101"/>
    </location>
</feature>
<feature type="compositionally biased region" description="Basic and acidic residues" evidence="1">
    <location>
        <begin position="102"/>
        <end position="112"/>
    </location>
</feature>
<feature type="region of interest" description="Disordered" evidence="1">
    <location>
        <begin position="74"/>
        <end position="166"/>
    </location>
</feature>
<dbReference type="PANTHER" id="PTHR37069:SF2">
    <property type="entry name" value="PIGGYBAC TRANSPOSABLE ELEMENT-DERIVED PROTEIN DOMAIN-CONTAINING PROTEIN"/>
    <property type="match status" value="1"/>
</dbReference>
<evidence type="ECO:0000313" key="3">
    <source>
        <dbReference type="Proteomes" id="UP000198211"/>
    </source>
</evidence>
<feature type="compositionally biased region" description="Low complexity" evidence="1">
    <location>
        <begin position="137"/>
        <end position="148"/>
    </location>
</feature>
<reference evidence="3" key="1">
    <citation type="submission" date="2017-03" db="EMBL/GenBank/DDBJ databases">
        <title>Phytopthora megakarya and P. palmivora, two closely related causual agents of cacao black pod achieved similar genome size and gene model numbers by different mechanisms.</title>
        <authorList>
            <person name="Ali S."/>
            <person name="Shao J."/>
            <person name="Larry D.J."/>
            <person name="Kronmiller B."/>
            <person name="Shen D."/>
            <person name="Strem M.D."/>
            <person name="Melnick R.L."/>
            <person name="Guiltinan M.J."/>
            <person name="Tyler B.M."/>
            <person name="Meinhardt L.W."/>
            <person name="Bailey B.A."/>
        </authorList>
    </citation>
    <scope>NUCLEOTIDE SEQUENCE [LARGE SCALE GENOMIC DNA]</scope>
    <source>
        <strain evidence="3">zdho120</strain>
    </source>
</reference>
<evidence type="ECO:0000256" key="1">
    <source>
        <dbReference type="SAM" id="MobiDB-lite"/>
    </source>
</evidence>
<feature type="compositionally biased region" description="Low complexity" evidence="1">
    <location>
        <begin position="113"/>
        <end position="130"/>
    </location>
</feature>